<keyword evidence="4" id="KW-0804">Transcription</keyword>
<keyword evidence="3" id="KW-0238">DNA-binding</keyword>
<dbReference type="PROSITE" id="PS50066">
    <property type="entry name" value="MADS_BOX_2"/>
    <property type="match status" value="1"/>
</dbReference>
<dbReference type="Proteomes" id="UP001055439">
    <property type="component" value="Chromosome 10"/>
</dbReference>
<evidence type="ECO:0000256" key="1">
    <source>
        <dbReference type="ARBA" id="ARBA00004123"/>
    </source>
</evidence>
<evidence type="ECO:0000256" key="6">
    <source>
        <dbReference type="SAM" id="MobiDB-lite"/>
    </source>
</evidence>
<dbReference type="GO" id="GO:0000977">
    <property type="term" value="F:RNA polymerase II transcription regulatory region sequence-specific DNA binding"/>
    <property type="evidence" value="ECO:0007669"/>
    <property type="project" value="InterPro"/>
</dbReference>
<evidence type="ECO:0000256" key="4">
    <source>
        <dbReference type="ARBA" id="ARBA00023163"/>
    </source>
</evidence>
<feature type="domain" description="MADS-box" evidence="7">
    <location>
        <begin position="171"/>
        <end position="231"/>
    </location>
</feature>
<keyword evidence="5" id="KW-0539">Nucleus</keyword>
<protein>
    <submittedName>
        <fullName evidence="8">SRF-type transcription factor (DNA-binding and dimerization domain)</fullName>
    </submittedName>
</protein>
<dbReference type="PRINTS" id="PR00404">
    <property type="entry name" value="MADSDOMAIN"/>
</dbReference>
<evidence type="ECO:0000313" key="9">
    <source>
        <dbReference type="Proteomes" id="UP001055439"/>
    </source>
</evidence>
<dbReference type="InterPro" id="IPR050142">
    <property type="entry name" value="MADS-box/MEF2_TF"/>
</dbReference>
<reference evidence="8" key="1">
    <citation type="submission" date="2022-05" db="EMBL/GenBank/DDBJ databases">
        <title>The Musa troglodytarum L. genome provides insights into the mechanism of non-climacteric behaviour and enrichment of carotenoids.</title>
        <authorList>
            <person name="Wang J."/>
        </authorList>
    </citation>
    <scope>NUCLEOTIDE SEQUENCE</scope>
    <source>
        <tissue evidence="8">Leaf</tissue>
    </source>
</reference>
<evidence type="ECO:0000313" key="8">
    <source>
        <dbReference type="EMBL" id="URD84348.1"/>
    </source>
</evidence>
<name>A0A9E7EYY0_9LILI</name>
<evidence type="ECO:0000256" key="3">
    <source>
        <dbReference type="ARBA" id="ARBA00023125"/>
    </source>
</evidence>
<feature type="region of interest" description="Disordered" evidence="6">
    <location>
        <begin position="79"/>
        <end position="98"/>
    </location>
</feature>
<dbReference type="InterPro" id="IPR002100">
    <property type="entry name" value="TF_MADSbox"/>
</dbReference>
<dbReference type="PANTHER" id="PTHR48019">
    <property type="entry name" value="SERUM RESPONSE FACTOR HOMOLOG"/>
    <property type="match status" value="1"/>
</dbReference>
<evidence type="ECO:0000259" key="7">
    <source>
        <dbReference type="PROSITE" id="PS50066"/>
    </source>
</evidence>
<dbReference type="AlphaFoldDB" id="A0A9E7EYY0"/>
<dbReference type="GO" id="GO:0045944">
    <property type="term" value="P:positive regulation of transcription by RNA polymerase II"/>
    <property type="evidence" value="ECO:0007669"/>
    <property type="project" value="InterPro"/>
</dbReference>
<sequence length="233" mass="25774">MRFCCLASGEGTWFLVATDDGTRKRPLPVLNLVFPGSTKTGEPGRRWPPRPSHCDWLIPRQTEPATYLDAFDQRLTVGKSDGEGDGRSFSGPPSVPTTTVVSFSGSRHKIGKGGGHVVPSRLSFPLREINTRFPSLFIFQVNAAGLTLVLANSWRQKERGWGEGRSIIGRHGEGKTQLKRIENATSRQVTFSKRRSGLLKKALELSVLCDVEVALIIFSSRGKLHQFSSSRFH</sequence>
<evidence type="ECO:0000256" key="5">
    <source>
        <dbReference type="ARBA" id="ARBA00023242"/>
    </source>
</evidence>
<keyword evidence="9" id="KW-1185">Reference proteome</keyword>
<organism evidence="8 9">
    <name type="scientific">Musa troglodytarum</name>
    <name type="common">fe'i banana</name>
    <dbReference type="NCBI Taxonomy" id="320322"/>
    <lineage>
        <taxon>Eukaryota</taxon>
        <taxon>Viridiplantae</taxon>
        <taxon>Streptophyta</taxon>
        <taxon>Embryophyta</taxon>
        <taxon>Tracheophyta</taxon>
        <taxon>Spermatophyta</taxon>
        <taxon>Magnoliopsida</taxon>
        <taxon>Liliopsida</taxon>
        <taxon>Zingiberales</taxon>
        <taxon>Musaceae</taxon>
        <taxon>Musa</taxon>
    </lineage>
</organism>
<dbReference type="InterPro" id="IPR033896">
    <property type="entry name" value="MEF2-like_N"/>
</dbReference>
<dbReference type="SUPFAM" id="SSF55455">
    <property type="entry name" value="SRF-like"/>
    <property type="match status" value="1"/>
</dbReference>
<comment type="subcellular location">
    <subcellularLocation>
        <location evidence="1">Nucleus</location>
    </subcellularLocation>
</comment>
<dbReference type="OrthoDB" id="1933443at2759"/>
<dbReference type="Gene3D" id="3.40.1810.10">
    <property type="entry name" value="Transcription factor, MADS-box"/>
    <property type="match status" value="1"/>
</dbReference>
<dbReference type="InterPro" id="IPR036879">
    <property type="entry name" value="TF_MADSbox_sf"/>
</dbReference>
<dbReference type="CDD" id="cd00265">
    <property type="entry name" value="MADS_MEF2_like"/>
    <property type="match status" value="1"/>
</dbReference>
<dbReference type="Pfam" id="PF00319">
    <property type="entry name" value="SRF-TF"/>
    <property type="match status" value="1"/>
</dbReference>
<dbReference type="EMBL" id="CP097503">
    <property type="protein sequence ID" value="URD84348.1"/>
    <property type="molecule type" value="Genomic_DNA"/>
</dbReference>
<dbReference type="GO" id="GO:0046983">
    <property type="term" value="F:protein dimerization activity"/>
    <property type="evidence" value="ECO:0007669"/>
    <property type="project" value="InterPro"/>
</dbReference>
<gene>
    <name evidence="8" type="ORF">MUK42_03540</name>
</gene>
<accession>A0A9E7EYY0</accession>
<proteinExistence type="predicted"/>
<keyword evidence="2" id="KW-0805">Transcription regulation</keyword>
<dbReference type="SMART" id="SM00432">
    <property type="entry name" value="MADS"/>
    <property type="match status" value="1"/>
</dbReference>
<evidence type="ECO:0000256" key="2">
    <source>
        <dbReference type="ARBA" id="ARBA00023015"/>
    </source>
</evidence>
<dbReference type="GO" id="GO:0005634">
    <property type="term" value="C:nucleus"/>
    <property type="evidence" value="ECO:0007669"/>
    <property type="project" value="UniProtKB-SubCell"/>
</dbReference>